<dbReference type="PANTHER" id="PTHR43046">
    <property type="entry name" value="GDP-MANNOSE MANNOSYL HYDROLASE"/>
    <property type="match status" value="1"/>
</dbReference>
<gene>
    <name evidence="4" type="ORF">PRL19_13075</name>
</gene>
<evidence type="ECO:0000256" key="2">
    <source>
        <dbReference type="ARBA" id="ARBA00022801"/>
    </source>
</evidence>
<comment type="cofactor">
    <cofactor evidence="1">
        <name>Mg(2+)</name>
        <dbReference type="ChEBI" id="CHEBI:18420"/>
    </cofactor>
</comment>
<dbReference type="SUPFAM" id="SSF55811">
    <property type="entry name" value="Nudix"/>
    <property type="match status" value="1"/>
</dbReference>
<organism evidence="4 5">
    <name type="scientific">Paracoccus marcusii</name>
    <dbReference type="NCBI Taxonomy" id="59779"/>
    <lineage>
        <taxon>Bacteria</taxon>
        <taxon>Pseudomonadati</taxon>
        <taxon>Pseudomonadota</taxon>
        <taxon>Alphaproteobacteria</taxon>
        <taxon>Rhodobacterales</taxon>
        <taxon>Paracoccaceae</taxon>
        <taxon>Paracoccus</taxon>
    </lineage>
</organism>
<dbReference type="Pfam" id="PF00293">
    <property type="entry name" value="NUDIX"/>
    <property type="match status" value="1"/>
</dbReference>
<dbReference type="RefSeq" id="WP_273743224.1">
    <property type="nucleotide sequence ID" value="NZ_CP117466.1"/>
</dbReference>
<dbReference type="EMBL" id="CP117466">
    <property type="protein sequence ID" value="WDA12203.1"/>
    <property type="molecule type" value="Genomic_DNA"/>
</dbReference>
<feature type="domain" description="Nudix hydrolase" evidence="3">
    <location>
        <begin position="1"/>
        <end position="131"/>
    </location>
</feature>
<dbReference type="Proteomes" id="UP001216899">
    <property type="component" value="Chromosome"/>
</dbReference>
<evidence type="ECO:0000259" key="3">
    <source>
        <dbReference type="PROSITE" id="PS51462"/>
    </source>
</evidence>
<dbReference type="GO" id="GO:0016787">
    <property type="term" value="F:hydrolase activity"/>
    <property type="evidence" value="ECO:0007669"/>
    <property type="project" value="UniProtKB-KW"/>
</dbReference>
<accession>A0ABY7URG6</accession>
<dbReference type="PROSITE" id="PS51462">
    <property type="entry name" value="NUDIX"/>
    <property type="match status" value="1"/>
</dbReference>
<dbReference type="PANTHER" id="PTHR43046:SF14">
    <property type="entry name" value="MUTT_NUDIX FAMILY PROTEIN"/>
    <property type="match status" value="1"/>
</dbReference>
<evidence type="ECO:0000256" key="1">
    <source>
        <dbReference type="ARBA" id="ARBA00001946"/>
    </source>
</evidence>
<keyword evidence="2 4" id="KW-0378">Hydrolase</keyword>
<proteinExistence type="predicted"/>
<dbReference type="InterPro" id="IPR015797">
    <property type="entry name" value="NUDIX_hydrolase-like_dom_sf"/>
</dbReference>
<dbReference type="InterPro" id="IPR000086">
    <property type="entry name" value="NUDIX_hydrolase_dom"/>
</dbReference>
<protein>
    <submittedName>
        <fullName evidence="4">NUDIX hydrolase</fullName>
    </submittedName>
</protein>
<sequence>MIRLAVRAAIIHRDRVLVVNAYPGQQSDLWCLPGGGVEPHASLPDNLAREVLEEMGLSIAVGDPFLVNEFHDPSRRFHQVEVHFRATLTGPDVLTLADPEGVVNRARWVTRAELTTLRHKPDMLGDAIWGDGTARYDPLERIVG</sequence>
<dbReference type="Gene3D" id="3.90.79.10">
    <property type="entry name" value="Nucleoside Triphosphate Pyrophosphohydrolase"/>
    <property type="match status" value="1"/>
</dbReference>
<evidence type="ECO:0000313" key="5">
    <source>
        <dbReference type="Proteomes" id="UP001216899"/>
    </source>
</evidence>
<reference evidence="4 5" key="1">
    <citation type="submission" date="2023-02" db="EMBL/GenBank/DDBJ databases">
        <title>Whole genome sequenc of Paracoccus marcusii MBLB0836.</title>
        <authorList>
            <person name="Seo M.-J."/>
            <person name="Cho E.-S."/>
            <person name="Hwang C.Y."/>
        </authorList>
    </citation>
    <scope>NUCLEOTIDE SEQUENCE [LARGE SCALE GENOMIC DNA]</scope>
    <source>
        <strain evidence="4 5">MBLB0836</strain>
    </source>
</reference>
<name>A0ABY7URG6_9RHOB</name>
<evidence type="ECO:0000313" key="4">
    <source>
        <dbReference type="EMBL" id="WDA12203.1"/>
    </source>
</evidence>
<keyword evidence="5" id="KW-1185">Reference proteome</keyword>